<dbReference type="OrthoDB" id="9772100at2"/>
<dbReference type="PROSITE" id="PS50924">
    <property type="entry name" value="MHYT"/>
    <property type="match status" value="1"/>
</dbReference>
<dbReference type="Gene3D" id="1.10.287.130">
    <property type="match status" value="1"/>
</dbReference>
<dbReference type="GO" id="GO:0004673">
    <property type="term" value="F:protein histidine kinase activity"/>
    <property type="evidence" value="ECO:0007669"/>
    <property type="project" value="UniProtKB-EC"/>
</dbReference>
<feature type="transmembrane region" description="Helical" evidence="3">
    <location>
        <begin position="91"/>
        <end position="114"/>
    </location>
</feature>
<dbReference type="Gene3D" id="3.30.450.20">
    <property type="entry name" value="PAS domain"/>
    <property type="match status" value="1"/>
</dbReference>
<dbReference type="GO" id="GO:0016020">
    <property type="term" value="C:membrane"/>
    <property type="evidence" value="ECO:0007669"/>
    <property type="project" value="UniProtKB-UniRule"/>
</dbReference>
<feature type="domain" description="PAS" evidence="5">
    <location>
        <begin position="274"/>
        <end position="346"/>
    </location>
</feature>
<dbReference type="Gene3D" id="3.30.565.10">
    <property type="entry name" value="Histidine kinase-like ATPase, C-terminal domain"/>
    <property type="match status" value="1"/>
</dbReference>
<organism evidence="7 8">
    <name type="scientific">Vibrio pectenicida</name>
    <dbReference type="NCBI Taxonomy" id="62763"/>
    <lineage>
        <taxon>Bacteria</taxon>
        <taxon>Pseudomonadati</taxon>
        <taxon>Pseudomonadota</taxon>
        <taxon>Gammaproteobacteria</taxon>
        <taxon>Vibrionales</taxon>
        <taxon>Vibrionaceae</taxon>
        <taxon>Vibrio</taxon>
    </lineage>
</organism>
<keyword evidence="3" id="KW-0812">Transmembrane</keyword>
<feature type="domain" description="MHYT" evidence="6">
    <location>
        <begin position="22"/>
        <end position="220"/>
    </location>
</feature>
<reference evidence="7 8" key="1">
    <citation type="submission" date="2018-12" db="EMBL/GenBank/DDBJ databases">
        <title>Genomic taxonomy of the Vibrionaceae family.</title>
        <authorList>
            <person name="Gomez-Gil B."/>
            <person name="Enciso-Ibarra K."/>
        </authorList>
    </citation>
    <scope>NUCLEOTIDE SEQUENCE [LARGE SCALE GENOMIC DNA]</scope>
    <source>
        <strain evidence="7 8">CAIM 594</strain>
    </source>
</reference>
<dbReference type="AlphaFoldDB" id="A0A3R9F8B2"/>
<dbReference type="SUPFAM" id="SSF55785">
    <property type="entry name" value="PYP-like sensor domain (PAS domain)"/>
    <property type="match status" value="1"/>
</dbReference>
<feature type="transmembrane region" description="Helical" evidence="3">
    <location>
        <begin position="158"/>
        <end position="177"/>
    </location>
</feature>
<dbReference type="PROSITE" id="PS50112">
    <property type="entry name" value="PAS"/>
    <property type="match status" value="1"/>
</dbReference>
<dbReference type="SUPFAM" id="SSF55874">
    <property type="entry name" value="ATPase domain of HSP90 chaperone/DNA topoisomerase II/histidine kinase"/>
    <property type="match status" value="1"/>
</dbReference>
<feature type="transmembrane region" description="Helical" evidence="3">
    <location>
        <begin position="65"/>
        <end position="85"/>
    </location>
</feature>
<dbReference type="InterPro" id="IPR005330">
    <property type="entry name" value="MHYT_dom"/>
</dbReference>
<dbReference type="Proteomes" id="UP000269041">
    <property type="component" value="Unassembled WGS sequence"/>
</dbReference>
<comment type="caution">
    <text evidence="7">The sequence shown here is derived from an EMBL/GenBank/DDBJ whole genome shotgun (WGS) entry which is preliminary data.</text>
</comment>
<dbReference type="Pfam" id="PF02518">
    <property type="entry name" value="HATPase_c"/>
    <property type="match status" value="1"/>
</dbReference>
<evidence type="ECO:0000256" key="2">
    <source>
        <dbReference type="ARBA" id="ARBA00012438"/>
    </source>
</evidence>
<dbReference type="RefSeq" id="WP_125321159.1">
    <property type="nucleotide sequence ID" value="NZ_AP024889.1"/>
</dbReference>
<name>A0A3R9F8B2_9VIBR</name>
<sequence length="682" mass="76169">MTNLWRFKAIDPTLYTEVQADFNLYLVLLSIFVSSLAAYASLIILKRIWYSDSPKIATLWKFFGAAIYGLGVWAMHFTGMLAYMIPMPMTYSIPITISSLLPPIVGALVAFHILQNRKFSLIDMQLSALSLALGIGSMHFLGMEAMQSDATMVYNLPLFLTSLIVAFACAFVAILLIKTQRDNDKKPLYRGFLNRTLASAVMGVAIAGMHYTAMLAVKFYVEKPFIEPSIHSMADTHFIAFAVTIFIVIIFVATAFTSMIDIRLQSAESSVQASIKRERQIINSLADGLIIIDGENKVESINKMGIQMFGYEGEEIKGVPVEILMPSFDKQSVEETSALEHELRSGLIFKGKKKNNQLFPIEVSLSVLAGVNEDSKYFSCIVRDITSRLEQEKVIRQSQKLESMGQLAAGIAHEINTPTQYVSDNTNFLKSSFGTFLNIVTELKQVDQTHPRSQPKQEAINLNKLLEKHDFDFIAEEIPLAIDQSLEGLNRISKIVHAMKSFTHSGHGEVQQVDILEAIESTITIARSEWRYVANVETDFSPSTPKIPCRRDEFNQVILNFIINAAHAIEEKFKGQDSQLGSIKISVFPETHYVIIKIEDNGIGIPDNIIDNIFDPFFTTKDVGKGTGQGLNLAYSCIVEHHKGVIHTETQVGQGTTFTIKLPLSVSRAQIRMEHHDEHPVS</sequence>
<evidence type="ECO:0000313" key="8">
    <source>
        <dbReference type="Proteomes" id="UP000269041"/>
    </source>
</evidence>
<feature type="transmembrane region" description="Helical" evidence="3">
    <location>
        <begin position="22"/>
        <end position="45"/>
    </location>
</feature>
<keyword evidence="3" id="KW-0472">Membrane</keyword>
<dbReference type="SMART" id="SM00091">
    <property type="entry name" value="PAS"/>
    <property type="match status" value="1"/>
</dbReference>
<keyword evidence="8" id="KW-1185">Reference proteome</keyword>
<gene>
    <name evidence="7" type="ORF">EJA03_10085</name>
</gene>
<evidence type="ECO:0000259" key="5">
    <source>
        <dbReference type="PROSITE" id="PS50112"/>
    </source>
</evidence>
<proteinExistence type="predicted"/>
<evidence type="ECO:0000256" key="1">
    <source>
        <dbReference type="ARBA" id="ARBA00000085"/>
    </source>
</evidence>
<dbReference type="InterPro" id="IPR035965">
    <property type="entry name" value="PAS-like_dom_sf"/>
</dbReference>
<dbReference type="InterPro" id="IPR005467">
    <property type="entry name" value="His_kinase_dom"/>
</dbReference>
<dbReference type="SMART" id="SM00387">
    <property type="entry name" value="HATPase_c"/>
    <property type="match status" value="1"/>
</dbReference>
<dbReference type="InterPro" id="IPR036890">
    <property type="entry name" value="HATPase_C_sf"/>
</dbReference>
<feature type="domain" description="Histidine kinase" evidence="4">
    <location>
        <begin position="410"/>
        <end position="666"/>
    </location>
</feature>
<evidence type="ECO:0000256" key="3">
    <source>
        <dbReference type="PROSITE-ProRule" id="PRU00244"/>
    </source>
</evidence>
<feature type="transmembrane region" description="Helical" evidence="3">
    <location>
        <begin position="126"/>
        <end position="146"/>
    </location>
</feature>
<dbReference type="PROSITE" id="PS50109">
    <property type="entry name" value="HIS_KIN"/>
    <property type="match status" value="1"/>
</dbReference>
<dbReference type="EC" id="2.7.13.3" evidence="2"/>
<evidence type="ECO:0000259" key="4">
    <source>
        <dbReference type="PROSITE" id="PS50109"/>
    </source>
</evidence>
<evidence type="ECO:0000313" key="7">
    <source>
        <dbReference type="EMBL" id="RSD31204.1"/>
    </source>
</evidence>
<dbReference type="Pfam" id="PF03707">
    <property type="entry name" value="MHYT"/>
    <property type="match status" value="3"/>
</dbReference>
<dbReference type="PANTHER" id="PTHR43065:SF50">
    <property type="entry name" value="HISTIDINE KINASE"/>
    <property type="match status" value="1"/>
</dbReference>
<dbReference type="InterPro" id="IPR004358">
    <property type="entry name" value="Sig_transdc_His_kin-like_C"/>
</dbReference>
<dbReference type="Pfam" id="PF13426">
    <property type="entry name" value="PAS_9"/>
    <property type="match status" value="1"/>
</dbReference>
<dbReference type="InterPro" id="IPR003594">
    <property type="entry name" value="HATPase_dom"/>
</dbReference>
<accession>A0A3R9F8B2</accession>
<feature type="transmembrane region" description="Helical" evidence="3">
    <location>
        <begin position="237"/>
        <end position="256"/>
    </location>
</feature>
<dbReference type="PRINTS" id="PR00344">
    <property type="entry name" value="BCTRLSENSOR"/>
</dbReference>
<dbReference type="NCBIfam" id="TIGR00229">
    <property type="entry name" value="sensory_box"/>
    <property type="match status" value="1"/>
</dbReference>
<evidence type="ECO:0000259" key="6">
    <source>
        <dbReference type="PROSITE" id="PS50924"/>
    </source>
</evidence>
<dbReference type="InterPro" id="IPR000014">
    <property type="entry name" value="PAS"/>
</dbReference>
<dbReference type="CDD" id="cd00130">
    <property type="entry name" value="PAS"/>
    <property type="match status" value="1"/>
</dbReference>
<keyword evidence="3" id="KW-1133">Transmembrane helix</keyword>
<protein>
    <recommendedName>
        <fullName evidence="2">histidine kinase</fullName>
        <ecNumber evidence="2">2.7.13.3</ecNumber>
    </recommendedName>
</protein>
<comment type="catalytic activity">
    <reaction evidence="1">
        <text>ATP + protein L-histidine = ADP + protein N-phospho-L-histidine.</text>
        <dbReference type="EC" id="2.7.13.3"/>
    </reaction>
</comment>
<feature type="transmembrane region" description="Helical" evidence="3">
    <location>
        <begin position="197"/>
        <end position="217"/>
    </location>
</feature>
<dbReference type="EMBL" id="RSFA01000039">
    <property type="protein sequence ID" value="RSD31204.1"/>
    <property type="molecule type" value="Genomic_DNA"/>
</dbReference>
<dbReference type="PANTHER" id="PTHR43065">
    <property type="entry name" value="SENSOR HISTIDINE KINASE"/>
    <property type="match status" value="1"/>
</dbReference>